<dbReference type="SUPFAM" id="SSF55729">
    <property type="entry name" value="Acyl-CoA N-acyltransferases (Nat)"/>
    <property type="match status" value="1"/>
</dbReference>
<dbReference type="Pfam" id="PF13302">
    <property type="entry name" value="Acetyltransf_3"/>
    <property type="match status" value="1"/>
</dbReference>
<protein>
    <submittedName>
        <fullName evidence="3">N-acetyltransferase</fullName>
    </submittedName>
</protein>
<dbReference type="EMBL" id="PSZD01000007">
    <property type="protein sequence ID" value="PPJ28744.1"/>
    <property type="molecule type" value="Genomic_DNA"/>
</dbReference>
<comment type="caution">
    <text evidence="3">The sequence shown here is derived from an EMBL/GenBank/DDBJ whole genome shotgun (WGS) entry which is preliminary data.</text>
</comment>
<gene>
    <name evidence="3" type="ORF">C5F51_14140</name>
</gene>
<keyword evidence="4" id="KW-1185">Reference proteome</keyword>
<dbReference type="AlphaFoldDB" id="A0A2S6A7P3"/>
<proteinExistence type="predicted"/>
<evidence type="ECO:0000313" key="4">
    <source>
        <dbReference type="Proteomes" id="UP000238356"/>
    </source>
</evidence>
<evidence type="ECO:0000256" key="1">
    <source>
        <dbReference type="SAM" id="MobiDB-lite"/>
    </source>
</evidence>
<dbReference type="InterPro" id="IPR051908">
    <property type="entry name" value="Ribosomal_N-acetyltransferase"/>
</dbReference>
<dbReference type="PROSITE" id="PS51186">
    <property type="entry name" value="GNAT"/>
    <property type="match status" value="1"/>
</dbReference>
<dbReference type="PANTHER" id="PTHR43441">
    <property type="entry name" value="RIBOSOMAL-PROTEIN-SERINE ACETYLTRANSFERASE"/>
    <property type="match status" value="1"/>
</dbReference>
<dbReference type="Proteomes" id="UP000238356">
    <property type="component" value="Unassembled WGS sequence"/>
</dbReference>
<organism evidence="3 4">
    <name type="scientific">Nocardia nova</name>
    <dbReference type="NCBI Taxonomy" id="37330"/>
    <lineage>
        <taxon>Bacteria</taxon>
        <taxon>Bacillati</taxon>
        <taxon>Actinomycetota</taxon>
        <taxon>Actinomycetes</taxon>
        <taxon>Mycobacteriales</taxon>
        <taxon>Nocardiaceae</taxon>
        <taxon>Nocardia</taxon>
    </lineage>
</organism>
<sequence>MRFEQIGEQRGNHWSDSTVAGNPLGHRWVACQHEAVEDCELTDGTVWLSRPAEADIDAIVACCRQPSIPEWTTVPVPYRRADAVGFLTDIVAPGWAARSPVWAVRTAAQGPVAGMVGLEAGPQPGAAEIGFWLSDAVRGRGLMTRSVRLVCDFAFAAEGLGLARIEWRAFVGNLASAAVVRRTGFHYEGLLRGAAVQRGVRRDSWVAGRLAGDPPEPATDWPPLRGSGSAL</sequence>
<name>A0A2S6A7P3_9NOCA</name>
<evidence type="ECO:0000313" key="3">
    <source>
        <dbReference type="EMBL" id="PPJ28744.1"/>
    </source>
</evidence>
<dbReference type="GO" id="GO:1990189">
    <property type="term" value="F:protein N-terminal-serine acetyltransferase activity"/>
    <property type="evidence" value="ECO:0007669"/>
    <property type="project" value="TreeGrafter"/>
</dbReference>
<accession>A0A2S6A7P3</accession>
<feature type="region of interest" description="Disordered" evidence="1">
    <location>
        <begin position="207"/>
        <end position="231"/>
    </location>
</feature>
<dbReference type="GO" id="GO:0008999">
    <property type="term" value="F:protein-N-terminal-alanine acetyltransferase activity"/>
    <property type="evidence" value="ECO:0007669"/>
    <property type="project" value="TreeGrafter"/>
</dbReference>
<dbReference type="InterPro" id="IPR000182">
    <property type="entry name" value="GNAT_dom"/>
</dbReference>
<dbReference type="GO" id="GO:0005737">
    <property type="term" value="C:cytoplasm"/>
    <property type="evidence" value="ECO:0007669"/>
    <property type="project" value="TreeGrafter"/>
</dbReference>
<reference evidence="3 4" key="1">
    <citation type="submission" date="2018-02" db="EMBL/GenBank/DDBJ databases">
        <title>8 Nocardia nova and 1 Nocardia cyriacigeorgica strain used for evolution to TMP-SMX.</title>
        <authorList>
            <person name="Mehta H."/>
            <person name="Weng J."/>
            <person name="Shamoo Y."/>
        </authorList>
    </citation>
    <scope>NUCLEOTIDE SEQUENCE [LARGE SCALE GENOMIC DNA]</scope>
    <source>
        <strain evidence="3 4">BAA2227</strain>
    </source>
</reference>
<dbReference type="PANTHER" id="PTHR43441:SF10">
    <property type="entry name" value="ACETYLTRANSFERASE"/>
    <property type="match status" value="1"/>
</dbReference>
<dbReference type="Gene3D" id="3.40.630.30">
    <property type="match status" value="1"/>
</dbReference>
<evidence type="ECO:0000259" key="2">
    <source>
        <dbReference type="PROSITE" id="PS51186"/>
    </source>
</evidence>
<keyword evidence="3" id="KW-0808">Transferase</keyword>
<dbReference type="InterPro" id="IPR016181">
    <property type="entry name" value="Acyl_CoA_acyltransferase"/>
</dbReference>
<feature type="domain" description="N-acetyltransferase" evidence="2">
    <location>
        <begin position="46"/>
        <end position="203"/>
    </location>
</feature>